<accession>A0A0W0VDU1</accession>
<dbReference type="NCBIfam" id="TIGR00681">
    <property type="entry name" value="kdpC"/>
    <property type="match status" value="1"/>
</dbReference>
<keyword evidence="5 11" id="KW-0547">Nucleotide-binding</keyword>
<reference evidence="12 13" key="1">
    <citation type="submission" date="2015-11" db="EMBL/GenBank/DDBJ databases">
        <title>Genomic analysis of 38 Legionella species identifies large and diverse effector repertoires.</title>
        <authorList>
            <person name="Burstein D."/>
            <person name="Amaro F."/>
            <person name="Zusman T."/>
            <person name="Lifshitz Z."/>
            <person name="Cohen O."/>
            <person name="Gilbert J.A."/>
            <person name="Pupko T."/>
            <person name="Shuman H.A."/>
            <person name="Segal G."/>
        </authorList>
    </citation>
    <scope>NUCLEOTIDE SEQUENCE [LARGE SCALE GENOMIC DNA]</scope>
    <source>
        <strain evidence="12 13">BL-540</strain>
    </source>
</reference>
<evidence type="ECO:0000256" key="2">
    <source>
        <dbReference type="ARBA" id="ARBA00022475"/>
    </source>
</evidence>
<gene>
    <name evidence="11 12" type="primary">kdpC</name>
    <name evidence="12" type="ORF">Ljor_2598</name>
</gene>
<evidence type="ECO:0000256" key="4">
    <source>
        <dbReference type="ARBA" id="ARBA00022692"/>
    </source>
</evidence>
<comment type="subunit">
    <text evidence="11">The system is composed of three essential subunits: KdpA, KdpB and KdpC.</text>
</comment>
<evidence type="ECO:0000313" key="13">
    <source>
        <dbReference type="Proteomes" id="UP000055035"/>
    </source>
</evidence>
<comment type="caution">
    <text evidence="12">The sequence shown here is derived from an EMBL/GenBank/DDBJ whole genome shotgun (WGS) entry which is preliminary data.</text>
</comment>
<dbReference type="EMBL" id="LNYJ01000011">
    <property type="protein sequence ID" value="KTD18292.1"/>
    <property type="molecule type" value="Genomic_DNA"/>
</dbReference>
<dbReference type="GO" id="GO:0005524">
    <property type="term" value="F:ATP binding"/>
    <property type="evidence" value="ECO:0007669"/>
    <property type="project" value="UniProtKB-UniRule"/>
</dbReference>
<evidence type="ECO:0000256" key="8">
    <source>
        <dbReference type="ARBA" id="ARBA00022989"/>
    </source>
</evidence>
<evidence type="ECO:0000313" key="12">
    <source>
        <dbReference type="EMBL" id="KTD18292.1"/>
    </source>
</evidence>
<dbReference type="InterPro" id="IPR003820">
    <property type="entry name" value="KdpC"/>
</dbReference>
<dbReference type="PANTHER" id="PTHR30042:SF2">
    <property type="entry name" value="POTASSIUM-TRANSPORTING ATPASE KDPC SUBUNIT"/>
    <property type="match status" value="1"/>
</dbReference>
<dbReference type="PATRIC" id="fig|456.5.peg.2790"/>
<evidence type="ECO:0000256" key="10">
    <source>
        <dbReference type="ARBA" id="ARBA00023136"/>
    </source>
</evidence>
<dbReference type="GO" id="GO:0008556">
    <property type="term" value="F:P-type potassium transmembrane transporter activity"/>
    <property type="evidence" value="ECO:0007669"/>
    <property type="project" value="InterPro"/>
</dbReference>
<dbReference type="STRING" id="456.Ljor_2598"/>
<evidence type="ECO:0000256" key="3">
    <source>
        <dbReference type="ARBA" id="ARBA00022538"/>
    </source>
</evidence>
<dbReference type="RefSeq" id="WP_183145248.1">
    <property type="nucleotide sequence ID" value="NZ_CAAAIC010000006.1"/>
</dbReference>
<dbReference type="AlphaFoldDB" id="A0A0W0VDU1"/>
<feature type="transmembrane region" description="Helical" evidence="11">
    <location>
        <begin position="12"/>
        <end position="39"/>
    </location>
</feature>
<comment type="similarity">
    <text evidence="11">Belongs to the KdpC family.</text>
</comment>
<keyword evidence="6 11" id="KW-0067">ATP-binding</keyword>
<evidence type="ECO:0000256" key="6">
    <source>
        <dbReference type="ARBA" id="ARBA00022840"/>
    </source>
</evidence>
<keyword evidence="12" id="KW-0378">Hydrolase</keyword>
<keyword evidence="2 11" id="KW-1003">Cell membrane</keyword>
<keyword evidence="1 11" id="KW-0813">Transport</keyword>
<proteinExistence type="inferred from homology"/>
<keyword evidence="10 11" id="KW-0472">Membrane</keyword>
<dbReference type="HAMAP" id="MF_00276">
    <property type="entry name" value="KdpC"/>
    <property type="match status" value="1"/>
</dbReference>
<dbReference type="GO" id="GO:0005886">
    <property type="term" value="C:plasma membrane"/>
    <property type="evidence" value="ECO:0007669"/>
    <property type="project" value="UniProtKB-SubCell"/>
</dbReference>
<organism evidence="12 13">
    <name type="scientific">Legionella jordanis</name>
    <dbReference type="NCBI Taxonomy" id="456"/>
    <lineage>
        <taxon>Bacteria</taxon>
        <taxon>Pseudomonadati</taxon>
        <taxon>Pseudomonadota</taxon>
        <taxon>Gammaproteobacteria</taxon>
        <taxon>Legionellales</taxon>
        <taxon>Legionellaceae</taxon>
        <taxon>Legionella</taxon>
    </lineage>
</organism>
<evidence type="ECO:0000256" key="7">
    <source>
        <dbReference type="ARBA" id="ARBA00022958"/>
    </source>
</evidence>
<sequence>MIREFFKQLKSALLALLFLTTLTGIFYPLLVTAIAQIFFPWRANGSLVEKNGQIVGSALLGQTFNAPHYFWSRPSATAPFPYNAANSSGSNMAPSNPEFLKTIDLRVRHMQQSALSTDLIPVDLVTASGSGLDPDISPLAAYYQIHRVAKARGVSEQELQQLVDKQTAARWLEFLGEPRVNVLQLNLALDELGERHAQPTAQSR</sequence>
<dbReference type="GO" id="GO:0016787">
    <property type="term" value="F:hydrolase activity"/>
    <property type="evidence" value="ECO:0007669"/>
    <property type="project" value="UniProtKB-KW"/>
</dbReference>
<protein>
    <recommendedName>
        <fullName evidence="11">Potassium-transporting ATPase KdpC subunit</fullName>
    </recommendedName>
    <alternativeName>
        <fullName evidence="11">ATP phosphohydrolase [potassium-transporting] C chain</fullName>
    </alternativeName>
    <alternativeName>
        <fullName evidence="11">Potassium-binding and translocating subunit C</fullName>
    </alternativeName>
    <alternativeName>
        <fullName evidence="11">Potassium-translocating ATPase C chain</fullName>
    </alternativeName>
</protein>
<keyword evidence="7 11" id="KW-0630">Potassium</keyword>
<evidence type="ECO:0000256" key="9">
    <source>
        <dbReference type="ARBA" id="ARBA00023065"/>
    </source>
</evidence>
<comment type="subcellular location">
    <subcellularLocation>
        <location evidence="11">Cell membrane</location>
        <topology evidence="11">Single-pass membrane protein</topology>
    </subcellularLocation>
</comment>
<evidence type="ECO:0000256" key="1">
    <source>
        <dbReference type="ARBA" id="ARBA00022448"/>
    </source>
</evidence>
<keyword evidence="8 11" id="KW-1133">Transmembrane helix</keyword>
<dbReference type="Pfam" id="PF02669">
    <property type="entry name" value="KdpC"/>
    <property type="match status" value="1"/>
</dbReference>
<dbReference type="NCBIfam" id="NF001454">
    <property type="entry name" value="PRK00315.1"/>
    <property type="match status" value="1"/>
</dbReference>
<keyword evidence="4 11" id="KW-0812">Transmembrane</keyword>
<evidence type="ECO:0000256" key="5">
    <source>
        <dbReference type="ARBA" id="ARBA00022741"/>
    </source>
</evidence>
<comment type="function">
    <text evidence="11">Part of the high-affinity ATP-driven potassium transport (or Kdp) system, which catalyzes the hydrolysis of ATP coupled with the electrogenic transport of potassium into the cytoplasm. This subunit acts as a catalytic chaperone that increases the ATP-binding affinity of the ATP-hydrolyzing subunit KdpB by the formation of a transient KdpB/KdpC/ATP ternary complex.</text>
</comment>
<keyword evidence="9 11" id="KW-0406">Ion transport</keyword>
<dbReference type="PIRSF" id="PIRSF001296">
    <property type="entry name" value="K_ATPase_KdpC"/>
    <property type="match status" value="1"/>
</dbReference>
<evidence type="ECO:0000256" key="11">
    <source>
        <dbReference type="HAMAP-Rule" id="MF_00276"/>
    </source>
</evidence>
<dbReference type="PANTHER" id="PTHR30042">
    <property type="entry name" value="POTASSIUM-TRANSPORTING ATPASE C CHAIN"/>
    <property type="match status" value="1"/>
</dbReference>
<dbReference type="Proteomes" id="UP000055035">
    <property type="component" value="Unassembled WGS sequence"/>
</dbReference>
<keyword evidence="3 11" id="KW-0633">Potassium transport</keyword>
<keyword evidence="13" id="KW-1185">Reference proteome</keyword>
<name>A0A0W0VDU1_9GAMM</name>